<dbReference type="InterPro" id="IPR013747">
    <property type="entry name" value="ACP_syn_III_C"/>
</dbReference>
<evidence type="ECO:0000313" key="5">
    <source>
        <dbReference type="EMBL" id="OLP51448.1"/>
    </source>
</evidence>
<protein>
    <submittedName>
        <fullName evidence="5">3-oxoacyl-ACP synthase</fullName>
    </submittedName>
</protein>
<evidence type="ECO:0000259" key="3">
    <source>
        <dbReference type="Pfam" id="PF08541"/>
    </source>
</evidence>
<dbReference type="EMBL" id="MKIN01000019">
    <property type="protein sequence ID" value="OLP51448.1"/>
    <property type="molecule type" value="Genomic_DNA"/>
</dbReference>
<dbReference type="Gene3D" id="3.40.47.10">
    <property type="match status" value="1"/>
</dbReference>
<reference evidence="5 6" key="1">
    <citation type="submission" date="2016-09" db="EMBL/GenBank/DDBJ databases">
        <title>Rhizobium oryziradicis sp. nov., isolated from the root of rice.</title>
        <authorList>
            <person name="Zhao J."/>
            <person name="Zhang X."/>
        </authorList>
    </citation>
    <scope>NUCLEOTIDE SEQUENCE [LARGE SCALE GENOMIC DNA]</scope>
    <source>
        <strain evidence="5 6">14971</strain>
    </source>
</reference>
<dbReference type="Pfam" id="PF08545">
    <property type="entry name" value="ACP_syn_III"/>
    <property type="match status" value="1"/>
</dbReference>
<dbReference type="GO" id="GO:0006633">
    <property type="term" value="P:fatty acid biosynthetic process"/>
    <property type="evidence" value="ECO:0007669"/>
    <property type="project" value="InterPro"/>
</dbReference>
<organism evidence="5 6">
    <name type="scientific">Allorhizobium taibaishanense</name>
    <dbReference type="NCBI Taxonomy" id="887144"/>
    <lineage>
        <taxon>Bacteria</taxon>
        <taxon>Pseudomonadati</taxon>
        <taxon>Pseudomonadota</taxon>
        <taxon>Alphaproteobacteria</taxon>
        <taxon>Hyphomicrobiales</taxon>
        <taxon>Rhizobiaceae</taxon>
        <taxon>Rhizobium/Agrobacterium group</taxon>
        <taxon>Allorhizobium</taxon>
    </lineage>
</organism>
<dbReference type="Proteomes" id="UP000185598">
    <property type="component" value="Unassembled WGS sequence"/>
</dbReference>
<dbReference type="SUPFAM" id="SSF53901">
    <property type="entry name" value="Thiolase-like"/>
    <property type="match status" value="1"/>
</dbReference>
<sequence length="339" mass="35962">METHRASEERRVSGMSILGTGRSVPHRAIASSEFDELHGFPTGYVQSVTGVRTRHVCDGENQIDLACDAARKALEAAGLRPQDLDMIISASAVAYQPIPGTAPAIQRALGIADGGCFSTDINSTCLSFPVALHFASSLLQAGTYRTILIVSSDIASRALPWKTQPAVAGLFGDGAGAAIVRADVHAGILAAHFTTLPSGYNACQIGAGGTRFDFQREPEQFAAHSLFSMDGKELFRLTARDFGSFVDTLLAAANTRRDEIVRVIAHQASPGALAHITRICEFESQQVIDISAQFGNQIAASIPFVLDYALEQGLVHQGDRIMMLGTSAGVSFGGLVMDL</sequence>
<evidence type="ECO:0000259" key="4">
    <source>
        <dbReference type="Pfam" id="PF08545"/>
    </source>
</evidence>
<accession>A0A1Q9A9G9</accession>
<dbReference type="GO" id="GO:0004315">
    <property type="term" value="F:3-oxoacyl-[acyl-carrier-protein] synthase activity"/>
    <property type="evidence" value="ECO:0007669"/>
    <property type="project" value="InterPro"/>
</dbReference>
<dbReference type="Pfam" id="PF08541">
    <property type="entry name" value="ACP_syn_III_C"/>
    <property type="match status" value="1"/>
</dbReference>
<proteinExistence type="predicted"/>
<keyword evidence="2" id="KW-0012">Acyltransferase</keyword>
<dbReference type="STRING" id="887144.BJF91_15435"/>
<feature type="domain" description="Beta-ketoacyl-[acyl-carrier-protein] synthase III C-terminal" evidence="3">
    <location>
        <begin position="250"/>
        <end position="337"/>
    </location>
</feature>
<evidence type="ECO:0000256" key="2">
    <source>
        <dbReference type="ARBA" id="ARBA00023315"/>
    </source>
</evidence>
<dbReference type="InterPro" id="IPR013751">
    <property type="entry name" value="ACP_syn_III_N"/>
</dbReference>
<dbReference type="GO" id="GO:0044550">
    <property type="term" value="P:secondary metabolite biosynthetic process"/>
    <property type="evidence" value="ECO:0007669"/>
    <property type="project" value="TreeGrafter"/>
</dbReference>
<keyword evidence="6" id="KW-1185">Reference proteome</keyword>
<dbReference type="AlphaFoldDB" id="A0A1Q9A9G9"/>
<dbReference type="CDD" id="cd00830">
    <property type="entry name" value="KAS_III"/>
    <property type="match status" value="1"/>
</dbReference>
<evidence type="ECO:0000256" key="1">
    <source>
        <dbReference type="ARBA" id="ARBA00022679"/>
    </source>
</evidence>
<keyword evidence="1" id="KW-0808">Transferase</keyword>
<name>A0A1Q9A9G9_9HYPH</name>
<evidence type="ECO:0000313" key="6">
    <source>
        <dbReference type="Proteomes" id="UP000185598"/>
    </source>
</evidence>
<comment type="caution">
    <text evidence="5">The sequence shown here is derived from an EMBL/GenBank/DDBJ whole genome shotgun (WGS) entry which is preliminary data.</text>
</comment>
<dbReference type="InterPro" id="IPR016039">
    <property type="entry name" value="Thiolase-like"/>
</dbReference>
<dbReference type="PANTHER" id="PTHR34069:SF2">
    <property type="entry name" value="BETA-KETOACYL-[ACYL-CARRIER-PROTEIN] SYNTHASE III"/>
    <property type="match status" value="1"/>
</dbReference>
<feature type="domain" description="Beta-ketoacyl-[acyl-carrier-protein] synthase III N-terminal" evidence="4">
    <location>
        <begin position="120"/>
        <end position="195"/>
    </location>
</feature>
<dbReference type="PANTHER" id="PTHR34069">
    <property type="entry name" value="3-OXOACYL-[ACYL-CARRIER-PROTEIN] SYNTHASE 3"/>
    <property type="match status" value="1"/>
</dbReference>
<gene>
    <name evidence="5" type="ORF">BJF91_15435</name>
</gene>